<dbReference type="PROSITE" id="PS00588">
    <property type="entry name" value="FLAGELLA_BB_ROD"/>
    <property type="match status" value="1"/>
</dbReference>
<dbReference type="Proteomes" id="UP000811844">
    <property type="component" value="Unassembled WGS sequence"/>
</dbReference>
<evidence type="ECO:0000256" key="3">
    <source>
        <dbReference type="ARBA" id="ARBA00017941"/>
    </source>
</evidence>
<sequence length="144" mass="15449">MGLFNIFNVSGSGMSAQSVRLNTTASNIANADSVSSSIDKTYRARHPVFEAELAKANDMQAGGGHSGQGQSVKVAGIVESDKPLIKEFSPDHPMADSDGYIYKPNVNVMEEMADMISASRAYQMNVQVADATKSMLQQTLRMGK</sequence>
<keyword evidence="9" id="KW-0966">Cell projection</keyword>
<dbReference type="InterPro" id="IPR010930">
    <property type="entry name" value="Flg_bb/hook_C_dom"/>
</dbReference>
<evidence type="ECO:0000256" key="4">
    <source>
        <dbReference type="ARBA" id="ARBA00023143"/>
    </source>
</evidence>
<gene>
    <name evidence="9" type="primary">flgC</name>
    <name evidence="9" type="ORF">G3R48_01925</name>
</gene>
<keyword evidence="9" id="KW-0969">Cilium</keyword>
<comment type="subcellular location">
    <subcellularLocation>
        <location evidence="1 6">Bacterial flagellum basal body</location>
    </subcellularLocation>
</comment>
<keyword evidence="10" id="KW-1185">Reference proteome</keyword>
<evidence type="ECO:0000259" key="7">
    <source>
        <dbReference type="Pfam" id="PF00460"/>
    </source>
</evidence>
<dbReference type="EMBL" id="JAAIKR010000001">
    <property type="protein sequence ID" value="MBR9726748.1"/>
    <property type="molecule type" value="Genomic_DNA"/>
</dbReference>
<dbReference type="Pfam" id="PF00460">
    <property type="entry name" value="Flg_bb_rod"/>
    <property type="match status" value="1"/>
</dbReference>
<evidence type="ECO:0000256" key="1">
    <source>
        <dbReference type="ARBA" id="ARBA00004117"/>
    </source>
</evidence>
<dbReference type="NCBIfam" id="TIGR01395">
    <property type="entry name" value="FlgC"/>
    <property type="match status" value="1"/>
</dbReference>
<evidence type="ECO:0000256" key="6">
    <source>
        <dbReference type="RuleBase" id="RU362062"/>
    </source>
</evidence>
<reference evidence="9 10" key="1">
    <citation type="submission" date="2020-02" db="EMBL/GenBank/DDBJ databases">
        <title>Shewanella WXL01 sp. nov., a marine bacterium isolated from green algae in Luhuitou Fringing Reef (Northern South China Sea).</title>
        <authorList>
            <person name="Wang X."/>
        </authorList>
    </citation>
    <scope>NUCLEOTIDE SEQUENCE [LARGE SCALE GENOMIC DNA]</scope>
    <source>
        <strain evidence="9 10">MCCC 1A01895</strain>
    </source>
</reference>
<dbReference type="InterPro" id="IPR006299">
    <property type="entry name" value="FlgC"/>
</dbReference>
<evidence type="ECO:0000313" key="9">
    <source>
        <dbReference type="EMBL" id="MBR9726748.1"/>
    </source>
</evidence>
<accession>A0ABS5HY97</accession>
<feature type="domain" description="Flagellar basal body rod protein N-terminal" evidence="7">
    <location>
        <begin position="7"/>
        <end position="32"/>
    </location>
</feature>
<dbReference type="RefSeq" id="WP_153660835.1">
    <property type="nucleotide sequence ID" value="NZ_JAAIKR010000001.1"/>
</dbReference>
<comment type="similarity">
    <text evidence="2">Belongs to the flagella basal body rod proteins family.</text>
</comment>
<dbReference type="PANTHER" id="PTHR30435">
    <property type="entry name" value="FLAGELLAR PROTEIN"/>
    <property type="match status" value="1"/>
</dbReference>
<proteinExistence type="inferred from homology"/>
<comment type="caution">
    <text evidence="9">The sequence shown here is derived from an EMBL/GenBank/DDBJ whole genome shotgun (WGS) entry which is preliminary data.</text>
</comment>
<dbReference type="PANTHER" id="PTHR30435:SF29">
    <property type="entry name" value="FLAGELLAR BASAL-BODY ROD PROTEIN FLGC"/>
    <property type="match status" value="1"/>
</dbReference>
<keyword evidence="4 6" id="KW-0975">Bacterial flagellum</keyword>
<evidence type="ECO:0000256" key="2">
    <source>
        <dbReference type="ARBA" id="ARBA00009677"/>
    </source>
</evidence>
<evidence type="ECO:0000259" key="8">
    <source>
        <dbReference type="Pfam" id="PF06429"/>
    </source>
</evidence>
<keyword evidence="9" id="KW-0282">Flagellum</keyword>
<dbReference type="Pfam" id="PF06429">
    <property type="entry name" value="Flg_bbr_C"/>
    <property type="match status" value="1"/>
</dbReference>
<dbReference type="InterPro" id="IPR019776">
    <property type="entry name" value="Flagellar_basal_body_rod_CS"/>
</dbReference>
<evidence type="ECO:0000313" key="10">
    <source>
        <dbReference type="Proteomes" id="UP000811844"/>
    </source>
</evidence>
<evidence type="ECO:0000256" key="5">
    <source>
        <dbReference type="ARBA" id="ARBA00025933"/>
    </source>
</evidence>
<organism evidence="9 10">
    <name type="scientific">Shewanella intestini</name>
    <dbReference type="NCBI Taxonomy" id="2017544"/>
    <lineage>
        <taxon>Bacteria</taxon>
        <taxon>Pseudomonadati</taxon>
        <taxon>Pseudomonadota</taxon>
        <taxon>Gammaproteobacteria</taxon>
        <taxon>Alteromonadales</taxon>
        <taxon>Shewanellaceae</taxon>
        <taxon>Shewanella</taxon>
    </lineage>
</organism>
<protein>
    <recommendedName>
        <fullName evidence="3 6">Flagellar basal-body rod protein FlgC</fullName>
    </recommendedName>
</protein>
<comment type="subunit">
    <text evidence="5 6">The basal body constitutes a major portion of the flagellar organelle and consists of four rings (L,P,S, and M) mounted on a central rod. The rod consists of about 26 subunits of FlgG in the distal portion, and FlgB, FlgC and FlgF are thought to build up the proximal portion of the rod with about 6 subunits each.</text>
</comment>
<name>A0ABS5HY97_9GAMM</name>
<feature type="domain" description="Flagellar basal-body/hook protein C-terminal" evidence="8">
    <location>
        <begin position="98"/>
        <end position="142"/>
    </location>
</feature>
<dbReference type="InterPro" id="IPR001444">
    <property type="entry name" value="Flag_bb_rod_N"/>
</dbReference>